<feature type="binding site" evidence="19">
    <location>
        <position position="141"/>
    </location>
    <ligand>
        <name>Mg(2+)</name>
        <dbReference type="ChEBI" id="CHEBI:18420"/>
        <label>2</label>
    </ligand>
</feature>
<dbReference type="Gene3D" id="3.90.870.10">
    <property type="entry name" value="DHBP synthase"/>
    <property type="match status" value="1"/>
</dbReference>
<evidence type="ECO:0000256" key="13">
    <source>
        <dbReference type="ARBA" id="ARBA00023134"/>
    </source>
</evidence>
<dbReference type="Gene3D" id="3.40.50.10990">
    <property type="entry name" value="GTP cyclohydrolase II"/>
    <property type="match status" value="1"/>
</dbReference>
<dbReference type="InterPro" id="IPR032677">
    <property type="entry name" value="GTP_cyclohydro_II"/>
</dbReference>
<keyword evidence="11 19" id="KW-0862">Zinc</keyword>
<keyword evidence="13 19" id="KW-0342">GTP-binding</keyword>
<feature type="site" description="Essential for DHBP synthase activity" evidence="19">
    <location>
        <position position="124"/>
    </location>
</feature>
<feature type="binding site" evidence="19">
    <location>
        <position position="265"/>
    </location>
    <ligand>
        <name>Zn(2+)</name>
        <dbReference type="ChEBI" id="CHEBI:29105"/>
        <note>catalytic</note>
    </ligand>
</feature>
<feature type="binding site" evidence="19">
    <location>
        <position position="27"/>
    </location>
    <ligand>
        <name>Mg(2+)</name>
        <dbReference type="ChEBI" id="CHEBI:18420"/>
        <label>1</label>
    </ligand>
</feature>
<accession>F6BKX2</accession>
<feature type="binding site" evidence="19">
    <location>
        <position position="267"/>
    </location>
    <ligand>
        <name>Zn(2+)</name>
        <dbReference type="ChEBI" id="CHEBI:29105"/>
        <note>catalytic</note>
    </ligand>
</feature>
<reference evidence="21" key="1">
    <citation type="submission" date="2011-05" db="EMBL/GenBank/DDBJ databases">
        <title>Complete sequence of Thermoanaerobacterium xylanolyticum LX-11.</title>
        <authorList>
            <consortium name="US DOE Joint Genome Institute"/>
            <person name="Lucas S."/>
            <person name="Han J."/>
            <person name="Lapidus A."/>
            <person name="Cheng J.-F."/>
            <person name="Goodwin L."/>
            <person name="Pitluck S."/>
            <person name="Peters L."/>
            <person name="Mikhailova N."/>
            <person name="Lu M."/>
            <person name="Han C."/>
            <person name="Tapia R."/>
            <person name="Land M."/>
            <person name="Hauser L."/>
            <person name="Kyrpides N."/>
            <person name="Ivanova N."/>
            <person name="Pagani I."/>
            <person name="Hemme C."/>
            <person name="Woyke T."/>
        </authorList>
    </citation>
    <scope>NUCLEOTIDE SEQUENCE</scope>
    <source>
        <strain evidence="21">LX-11</strain>
    </source>
</reference>
<dbReference type="EC" id="4.1.99.12" evidence="19"/>
<keyword evidence="8 19" id="KW-0479">Metal-binding</keyword>
<comment type="catalytic activity">
    <reaction evidence="1 19">
        <text>D-ribulose 5-phosphate = (2S)-2-hydroxy-3-oxobutyl phosphate + formate + H(+)</text>
        <dbReference type="Rhea" id="RHEA:18457"/>
        <dbReference type="ChEBI" id="CHEBI:15378"/>
        <dbReference type="ChEBI" id="CHEBI:15740"/>
        <dbReference type="ChEBI" id="CHEBI:58121"/>
        <dbReference type="ChEBI" id="CHEBI:58830"/>
        <dbReference type="EC" id="4.1.99.12"/>
    </reaction>
</comment>
<evidence type="ECO:0000256" key="4">
    <source>
        <dbReference type="ARBA" id="ARBA00004853"/>
    </source>
</evidence>
<feature type="binding site" evidence="19">
    <location>
        <position position="162"/>
    </location>
    <ligand>
        <name>D-ribulose 5-phosphate</name>
        <dbReference type="ChEBI" id="CHEBI:58121"/>
    </ligand>
</feature>
<keyword evidence="16 19" id="KW-0511">Multifunctional enzyme</keyword>
<keyword evidence="22" id="KW-1185">Reference proteome</keyword>
<dbReference type="AlphaFoldDB" id="F6BKX2"/>
<dbReference type="NCBIfam" id="NF006803">
    <property type="entry name" value="PRK09311.1"/>
    <property type="match status" value="1"/>
</dbReference>
<comment type="similarity">
    <text evidence="6 19">In the N-terminal section; belongs to the DHBP synthase family.</text>
</comment>
<evidence type="ECO:0000256" key="1">
    <source>
        <dbReference type="ARBA" id="ARBA00000141"/>
    </source>
</evidence>
<feature type="domain" description="GTP cyclohydrolase II" evidence="20">
    <location>
        <begin position="206"/>
        <end position="369"/>
    </location>
</feature>
<keyword evidence="10 19" id="KW-0378">Hydrolase</keyword>
<dbReference type="eggNOG" id="COG0807">
    <property type="taxonomic scope" value="Bacteria"/>
</dbReference>
<evidence type="ECO:0000256" key="12">
    <source>
        <dbReference type="ARBA" id="ARBA00022842"/>
    </source>
</evidence>
<keyword evidence="7 19" id="KW-0686">Riboflavin biosynthesis</keyword>
<evidence type="ECO:0000259" key="20">
    <source>
        <dbReference type="Pfam" id="PF00925"/>
    </source>
</evidence>
<protein>
    <recommendedName>
        <fullName evidence="19">Riboflavin biosynthesis protein RibBA</fullName>
    </recommendedName>
    <domain>
        <recommendedName>
            <fullName evidence="19">3,4-dihydroxy-2-butanone 4-phosphate synthase</fullName>
            <shortName evidence="19">DHBP synthase</shortName>
            <ecNumber evidence="19">4.1.99.12</ecNumber>
        </recommendedName>
    </domain>
    <domain>
        <recommendedName>
            <fullName evidence="19">GTP cyclohydrolase-2</fullName>
            <ecNumber evidence="19">3.5.4.25</ecNumber>
        </recommendedName>
        <alternativeName>
            <fullName evidence="19">GTP cyclohydrolase II</fullName>
        </alternativeName>
    </domain>
</protein>
<dbReference type="GO" id="GO:0005829">
    <property type="term" value="C:cytosol"/>
    <property type="evidence" value="ECO:0007669"/>
    <property type="project" value="TreeGrafter"/>
</dbReference>
<keyword evidence="14 19" id="KW-0464">Manganese</keyword>
<dbReference type="KEGG" id="txy:Thexy_0022"/>
<evidence type="ECO:0000256" key="15">
    <source>
        <dbReference type="ARBA" id="ARBA00023239"/>
    </source>
</evidence>
<evidence type="ECO:0000256" key="14">
    <source>
        <dbReference type="ARBA" id="ARBA00023211"/>
    </source>
</evidence>
<dbReference type="PIRSF" id="PIRSF001259">
    <property type="entry name" value="RibA"/>
    <property type="match status" value="1"/>
</dbReference>
<feature type="binding site" evidence="19">
    <location>
        <begin position="138"/>
        <end position="142"/>
    </location>
    <ligand>
        <name>D-ribulose 5-phosphate</name>
        <dbReference type="ChEBI" id="CHEBI:58121"/>
    </ligand>
</feature>
<dbReference type="Proteomes" id="UP000007239">
    <property type="component" value="Chromosome"/>
</dbReference>
<feature type="binding site" evidence="19">
    <location>
        <position position="353"/>
    </location>
    <ligand>
        <name>GTP</name>
        <dbReference type="ChEBI" id="CHEBI:37565"/>
    </ligand>
</feature>
<dbReference type="Pfam" id="PF00925">
    <property type="entry name" value="GTP_cyclohydro2"/>
    <property type="match status" value="1"/>
</dbReference>
<comment type="pathway">
    <text evidence="4 19">Cofactor biosynthesis; riboflavin biosynthesis; 5-amino-6-(D-ribitylamino)uracil from GTP: step 1/4.</text>
</comment>
<evidence type="ECO:0000256" key="10">
    <source>
        <dbReference type="ARBA" id="ARBA00022801"/>
    </source>
</evidence>
<dbReference type="InterPro" id="IPR000926">
    <property type="entry name" value="RibA"/>
</dbReference>
<dbReference type="FunFam" id="3.40.50.10990:FF:000001">
    <property type="entry name" value="Riboflavin biosynthesis protein RibBA"/>
    <property type="match status" value="1"/>
</dbReference>
<name>F6BKX2_THEXL</name>
<keyword evidence="15 19" id="KW-0456">Lyase</keyword>
<comment type="cofactor">
    <cofactor evidence="19">
        <name>Mg(2+)</name>
        <dbReference type="ChEBI" id="CHEBI:18420"/>
    </cofactor>
    <cofactor evidence="19">
        <name>Mn(2+)</name>
        <dbReference type="ChEBI" id="CHEBI:29035"/>
    </cofactor>
    <text evidence="19">Binds 2 divalent metal cations per subunit. Magnesium or manganese.</text>
</comment>
<feature type="site" description="Essential for DHBP synthase activity" evidence="19">
    <location>
        <position position="162"/>
    </location>
</feature>
<evidence type="ECO:0000256" key="7">
    <source>
        <dbReference type="ARBA" id="ARBA00022619"/>
    </source>
</evidence>
<feature type="active site" description="Nucleophile; for GTP cyclohydrolase activity" evidence="19">
    <location>
        <position position="327"/>
    </location>
</feature>
<feature type="binding site" evidence="19">
    <location>
        <position position="270"/>
    </location>
    <ligand>
        <name>GTP</name>
        <dbReference type="ChEBI" id="CHEBI:37565"/>
    </ligand>
</feature>
<feature type="binding site" evidence="19">
    <location>
        <begin position="291"/>
        <end position="293"/>
    </location>
    <ligand>
        <name>GTP</name>
        <dbReference type="ChEBI" id="CHEBI:37565"/>
    </ligand>
</feature>
<comment type="catalytic activity">
    <reaction evidence="18 19">
        <text>GTP + 4 H2O = 2,5-diamino-6-hydroxy-4-(5-phosphoribosylamino)-pyrimidine + formate + 2 phosphate + 3 H(+)</text>
        <dbReference type="Rhea" id="RHEA:23704"/>
        <dbReference type="ChEBI" id="CHEBI:15377"/>
        <dbReference type="ChEBI" id="CHEBI:15378"/>
        <dbReference type="ChEBI" id="CHEBI:15740"/>
        <dbReference type="ChEBI" id="CHEBI:37565"/>
        <dbReference type="ChEBI" id="CHEBI:43474"/>
        <dbReference type="ChEBI" id="CHEBI:58614"/>
        <dbReference type="EC" id="3.5.4.25"/>
    </reaction>
</comment>
<evidence type="ECO:0000256" key="6">
    <source>
        <dbReference type="ARBA" id="ARBA00005520"/>
    </source>
</evidence>
<dbReference type="HAMAP" id="MF_00179">
    <property type="entry name" value="RibA"/>
    <property type="match status" value="1"/>
</dbReference>
<dbReference type="GO" id="GO:0008686">
    <property type="term" value="F:3,4-dihydroxy-2-butanone-4-phosphate synthase activity"/>
    <property type="evidence" value="ECO:0007669"/>
    <property type="project" value="UniProtKB-UniRule"/>
</dbReference>
<dbReference type="STRING" id="858215.Thexy_0022"/>
<dbReference type="GO" id="GO:0003935">
    <property type="term" value="F:GTP cyclohydrolase II activity"/>
    <property type="evidence" value="ECO:0007669"/>
    <property type="project" value="UniProtKB-UniRule"/>
</dbReference>
<dbReference type="InterPro" id="IPR016299">
    <property type="entry name" value="Riboflavin_synth_RibBA"/>
</dbReference>
<dbReference type="PANTHER" id="PTHR21327">
    <property type="entry name" value="GTP CYCLOHYDROLASE II-RELATED"/>
    <property type="match status" value="1"/>
</dbReference>
<dbReference type="InterPro" id="IPR036144">
    <property type="entry name" value="RibA-like_sf"/>
</dbReference>
<dbReference type="PANTHER" id="PTHR21327:SF18">
    <property type="entry name" value="3,4-DIHYDROXY-2-BUTANONE 4-PHOSPHATE SYNTHASE"/>
    <property type="match status" value="1"/>
</dbReference>
<comment type="cofactor">
    <cofactor evidence="19">
        <name>Zn(2+)</name>
        <dbReference type="ChEBI" id="CHEBI:29105"/>
    </cofactor>
    <text evidence="19">Binds 1 zinc ion per subunit.</text>
</comment>
<dbReference type="GO" id="GO:0000287">
    <property type="term" value="F:magnesium ion binding"/>
    <property type="evidence" value="ECO:0007669"/>
    <property type="project" value="UniProtKB-UniRule"/>
</dbReference>
<evidence type="ECO:0000256" key="3">
    <source>
        <dbReference type="ARBA" id="ARBA00002284"/>
    </source>
</evidence>
<feature type="binding site" evidence="19">
    <location>
        <position position="313"/>
    </location>
    <ligand>
        <name>GTP</name>
        <dbReference type="ChEBI" id="CHEBI:37565"/>
    </ligand>
</feature>
<evidence type="ECO:0000313" key="22">
    <source>
        <dbReference type="Proteomes" id="UP000007239"/>
    </source>
</evidence>
<evidence type="ECO:0000256" key="17">
    <source>
        <dbReference type="ARBA" id="ARBA00043932"/>
    </source>
</evidence>
<keyword evidence="12 19" id="KW-0460">Magnesium</keyword>
<feature type="region of interest" description="DHBP synthase" evidence="19">
    <location>
        <begin position="1"/>
        <end position="199"/>
    </location>
</feature>
<evidence type="ECO:0000256" key="2">
    <source>
        <dbReference type="ARBA" id="ARBA00001936"/>
    </source>
</evidence>
<evidence type="ECO:0000256" key="8">
    <source>
        <dbReference type="ARBA" id="ARBA00022723"/>
    </source>
</evidence>
<dbReference type="UniPathway" id="UPA00275">
    <property type="reaction ID" value="UER00399"/>
</dbReference>
<evidence type="ECO:0000256" key="16">
    <source>
        <dbReference type="ARBA" id="ARBA00023268"/>
    </source>
</evidence>
<dbReference type="EC" id="3.5.4.25" evidence="19"/>
<comment type="similarity">
    <text evidence="19">In the C-terminal section; belongs to the GTP cyclohydrolase II family.</text>
</comment>
<dbReference type="SUPFAM" id="SSF142695">
    <property type="entry name" value="RibA-like"/>
    <property type="match status" value="1"/>
</dbReference>
<comment type="function">
    <text evidence="3 19">Catalyzes the conversion of D-ribulose 5-phosphate to formate and 3,4-dihydroxy-2-butanone 4-phosphate.</text>
</comment>
<feature type="binding site" evidence="19">
    <location>
        <position position="31"/>
    </location>
    <ligand>
        <name>D-ribulose 5-phosphate</name>
        <dbReference type="ChEBI" id="CHEBI:58121"/>
    </ligand>
</feature>
<evidence type="ECO:0000256" key="11">
    <source>
        <dbReference type="ARBA" id="ARBA00022833"/>
    </source>
</evidence>
<evidence type="ECO:0000256" key="18">
    <source>
        <dbReference type="ARBA" id="ARBA00049295"/>
    </source>
</evidence>
<dbReference type="InterPro" id="IPR017945">
    <property type="entry name" value="DHBP_synth_RibB-like_a/b_dom"/>
</dbReference>
<evidence type="ECO:0000256" key="9">
    <source>
        <dbReference type="ARBA" id="ARBA00022741"/>
    </source>
</evidence>
<dbReference type="HOGENOM" id="CLU_020273_1_2_9"/>
<feature type="binding site" evidence="19">
    <location>
        <position position="254"/>
    </location>
    <ligand>
        <name>Zn(2+)</name>
        <dbReference type="ChEBI" id="CHEBI:29105"/>
        <note>catalytic</note>
    </ligand>
</feature>
<evidence type="ECO:0000256" key="19">
    <source>
        <dbReference type="HAMAP-Rule" id="MF_01283"/>
    </source>
</evidence>
<feature type="binding site" evidence="19">
    <location>
        <begin position="249"/>
        <end position="253"/>
    </location>
    <ligand>
        <name>GTP</name>
        <dbReference type="ChEBI" id="CHEBI:37565"/>
    </ligand>
</feature>
<comment type="pathway">
    <text evidence="5 19">Cofactor biosynthesis; riboflavin biosynthesis; 2-hydroxy-3-oxobutyl phosphate from D-ribulose 5-phosphate: step 1/1.</text>
</comment>
<feature type="binding site" evidence="19">
    <location>
        <position position="27"/>
    </location>
    <ligand>
        <name>Mg(2+)</name>
        <dbReference type="ChEBI" id="CHEBI:18420"/>
        <label>2</label>
    </ligand>
</feature>
<evidence type="ECO:0000313" key="21">
    <source>
        <dbReference type="EMBL" id="AEF16086.1"/>
    </source>
</evidence>
<dbReference type="RefSeq" id="WP_013786850.1">
    <property type="nucleotide sequence ID" value="NC_015555.1"/>
</dbReference>
<dbReference type="HAMAP" id="MF_00180">
    <property type="entry name" value="RibB"/>
    <property type="match status" value="1"/>
</dbReference>
<dbReference type="FunFam" id="3.90.870.10:FF:000001">
    <property type="entry name" value="Riboflavin biosynthesis protein RibBA"/>
    <property type="match status" value="1"/>
</dbReference>
<gene>
    <name evidence="19" type="primary">ribBA</name>
    <name evidence="21" type="ordered locus">Thexy_0022</name>
</gene>
<feature type="region of interest" description="GTP cyclohydrolase II" evidence="19">
    <location>
        <begin position="200"/>
        <end position="396"/>
    </location>
</feature>
<keyword evidence="9 19" id="KW-0547">Nucleotide-binding</keyword>
<dbReference type="Pfam" id="PF00926">
    <property type="entry name" value="DHBP_synthase"/>
    <property type="match status" value="1"/>
</dbReference>
<sequence length="396" mass="44303">MFDTIESAIEDIKNGKMVIVVDDEDRENEGDLVMAAEKVTSDHVNFMIKYGRGLVCVPMMEERLKKLNIGKMVFDNTDKKETAFTVSVDHKNCKTGISAYERALTIKMLIDDESMPDDFTKPGHVFPLEAKEGGVLVRAGHTEAACDLARLAGLKSAGVICEIIKDDGKMARLPELIEFSKKFNLKIISIADLIEYRRKNEKLIKRVAEAYLPTKYGDFTIIGYEEILTGKEHVALVKGGLSHNPTLVRVHSECLTGDIMGSLRCDCGDQLHAAMEKIGKEGGVLLYLRQEGRGIGLLNKIKAYHLQDEGLDTVDANIRLGFPADMREYGIGAQILKDLGLKKLRIMTNNPKKLVGISGYGLEIVERVPIEVSINRHNERYLKTKKEKFDHIFTSF</sequence>
<organism evidence="21 22">
    <name type="scientific">Thermoanaerobacterium xylanolyticum (strain ATCC 49914 / DSM 7097 / LX-11)</name>
    <dbReference type="NCBI Taxonomy" id="858215"/>
    <lineage>
        <taxon>Bacteria</taxon>
        <taxon>Bacillati</taxon>
        <taxon>Bacillota</taxon>
        <taxon>Clostridia</taxon>
        <taxon>Thermoanaerobacterales</taxon>
        <taxon>Thermoanaerobacteraceae</taxon>
        <taxon>Thermoanaerobacterium</taxon>
    </lineage>
</organism>
<feature type="active site" description="Proton acceptor; for GTP cyclohydrolase activity" evidence="19">
    <location>
        <position position="325"/>
    </location>
</feature>
<dbReference type="GO" id="GO:0030145">
    <property type="term" value="F:manganese ion binding"/>
    <property type="evidence" value="ECO:0007669"/>
    <property type="project" value="UniProtKB-UniRule"/>
</dbReference>
<dbReference type="eggNOG" id="COG0108">
    <property type="taxonomic scope" value="Bacteria"/>
</dbReference>
<dbReference type="NCBIfam" id="TIGR00506">
    <property type="entry name" value="ribB"/>
    <property type="match status" value="1"/>
</dbReference>
<dbReference type="EMBL" id="CP002739">
    <property type="protein sequence ID" value="AEF16086.1"/>
    <property type="molecule type" value="Genomic_DNA"/>
</dbReference>
<dbReference type="HAMAP" id="MF_01283">
    <property type="entry name" value="RibBA"/>
    <property type="match status" value="1"/>
</dbReference>
<feature type="binding site" evidence="19">
    <location>
        <position position="348"/>
    </location>
    <ligand>
        <name>GTP</name>
        <dbReference type="ChEBI" id="CHEBI:37565"/>
    </ligand>
</feature>
<dbReference type="GO" id="GO:0008270">
    <property type="term" value="F:zinc ion binding"/>
    <property type="evidence" value="ECO:0007669"/>
    <property type="project" value="UniProtKB-UniRule"/>
</dbReference>
<dbReference type="NCBIfam" id="TIGR00505">
    <property type="entry name" value="ribA"/>
    <property type="match status" value="1"/>
</dbReference>
<dbReference type="InterPro" id="IPR000422">
    <property type="entry name" value="DHBP_synthase_RibB"/>
</dbReference>
<evidence type="ECO:0000256" key="5">
    <source>
        <dbReference type="ARBA" id="ARBA00004904"/>
    </source>
</evidence>
<proteinExistence type="inferred from homology"/>
<comment type="cofactor">
    <cofactor evidence="2">
        <name>Mn(2+)</name>
        <dbReference type="ChEBI" id="CHEBI:29035"/>
    </cofactor>
</comment>
<dbReference type="GO" id="GO:0009231">
    <property type="term" value="P:riboflavin biosynthetic process"/>
    <property type="evidence" value="ECO:0007669"/>
    <property type="project" value="UniProtKB-UniRule"/>
</dbReference>
<comment type="function">
    <text evidence="17 19">Catalyzes the conversion of GTP to 2,5-diamino-6-ribosylamino-4(3H)-pyrimidinone 5'-phosphate (DARP), formate and pyrophosphate.</text>
</comment>
<dbReference type="CDD" id="cd00641">
    <property type="entry name" value="GTP_cyclohydro2"/>
    <property type="match status" value="1"/>
</dbReference>
<feature type="binding site" evidence="19">
    <location>
        <begin position="26"/>
        <end position="27"/>
    </location>
    <ligand>
        <name>D-ribulose 5-phosphate</name>
        <dbReference type="ChEBI" id="CHEBI:58121"/>
    </ligand>
</feature>
<dbReference type="GO" id="GO:0005525">
    <property type="term" value="F:GTP binding"/>
    <property type="evidence" value="ECO:0007669"/>
    <property type="project" value="UniProtKB-KW"/>
</dbReference>
<dbReference type="NCBIfam" id="NF001591">
    <property type="entry name" value="PRK00393.1"/>
    <property type="match status" value="1"/>
</dbReference>
<dbReference type="SUPFAM" id="SSF55821">
    <property type="entry name" value="YrdC/RibB"/>
    <property type="match status" value="1"/>
</dbReference>